<name>A0A4R0R9I0_9APHY</name>
<evidence type="ECO:0000256" key="1">
    <source>
        <dbReference type="SAM" id="MobiDB-lite"/>
    </source>
</evidence>
<dbReference type="EMBL" id="RWJN01000235">
    <property type="protein sequence ID" value="TCD64471.1"/>
    <property type="molecule type" value="Genomic_DNA"/>
</dbReference>
<comment type="caution">
    <text evidence="2">The sequence shown here is derived from an EMBL/GenBank/DDBJ whole genome shotgun (WGS) entry which is preliminary data.</text>
</comment>
<organism evidence="2 3">
    <name type="scientific">Steccherinum ochraceum</name>
    <dbReference type="NCBI Taxonomy" id="92696"/>
    <lineage>
        <taxon>Eukaryota</taxon>
        <taxon>Fungi</taxon>
        <taxon>Dikarya</taxon>
        <taxon>Basidiomycota</taxon>
        <taxon>Agaricomycotina</taxon>
        <taxon>Agaricomycetes</taxon>
        <taxon>Polyporales</taxon>
        <taxon>Steccherinaceae</taxon>
        <taxon>Steccherinum</taxon>
    </lineage>
</organism>
<sequence>MAISPPRFDLSMRPLRERVPACLERERSPDGSPTEGQSWELGSRDALSRTWLADNHSPYGACSIGFRTSWMHGRFAVRKLHLDDLEGEDDPLFSVPTKEYEKFNLQDDVAPDLFRYMTIKTPSPALVI</sequence>
<reference evidence="2 3" key="1">
    <citation type="submission" date="2018-11" db="EMBL/GenBank/DDBJ databases">
        <title>Genome assembly of Steccherinum ochraceum LE-BIN_3174, the white-rot fungus of the Steccherinaceae family (The Residual Polyporoid clade, Polyporales, Basidiomycota).</title>
        <authorList>
            <person name="Fedorova T.V."/>
            <person name="Glazunova O.A."/>
            <person name="Landesman E.O."/>
            <person name="Moiseenko K.V."/>
            <person name="Psurtseva N.V."/>
            <person name="Savinova O.S."/>
            <person name="Shakhova N.V."/>
            <person name="Tyazhelova T.V."/>
            <person name="Vasina D.V."/>
        </authorList>
    </citation>
    <scope>NUCLEOTIDE SEQUENCE [LARGE SCALE GENOMIC DNA]</scope>
    <source>
        <strain evidence="2 3">LE-BIN_3174</strain>
    </source>
</reference>
<keyword evidence="3" id="KW-1185">Reference proteome</keyword>
<protein>
    <submittedName>
        <fullName evidence="2">Uncharacterized protein</fullName>
    </submittedName>
</protein>
<gene>
    <name evidence="2" type="ORF">EIP91_004075</name>
</gene>
<dbReference type="Proteomes" id="UP000292702">
    <property type="component" value="Unassembled WGS sequence"/>
</dbReference>
<accession>A0A4R0R9I0</accession>
<evidence type="ECO:0000313" key="3">
    <source>
        <dbReference type="Proteomes" id="UP000292702"/>
    </source>
</evidence>
<proteinExistence type="predicted"/>
<feature type="region of interest" description="Disordered" evidence="1">
    <location>
        <begin position="21"/>
        <end position="40"/>
    </location>
</feature>
<dbReference type="AlphaFoldDB" id="A0A4R0R9I0"/>
<evidence type="ECO:0000313" key="2">
    <source>
        <dbReference type="EMBL" id="TCD64471.1"/>
    </source>
</evidence>